<dbReference type="EMBL" id="JAJAGO010000020">
    <property type="protein sequence ID" value="MCT2594337.1"/>
    <property type="molecule type" value="Genomic_DNA"/>
</dbReference>
<feature type="domain" description="RNA polymerase sigma-70 region 2" evidence="7">
    <location>
        <begin position="64"/>
        <end position="130"/>
    </location>
</feature>
<feature type="compositionally biased region" description="Basic and acidic residues" evidence="6">
    <location>
        <begin position="1"/>
        <end position="12"/>
    </location>
</feature>
<feature type="domain" description="RNA polymerase sigma-70 region 4" evidence="8">
    <location>
        <begin position="165"/>
        <end position="213"/>
    </location>
</feature>
<dbReference type="Proteomes" id="UP001156389">
    <property type="component" value="Unassembled WGS sequence"/>
</dbReference>
<dbReference type="InterPro" id="IPR039425">
    <property type="entry name" value="RNA_pol_sigma-70-like"/>
</dbReference>
<keyword evidence="2" id="KW-0805">Transcription regulation</keyword>
<feature type="region of interest" description="Disordered" evidence="6">
    <location>
        <begin position="1"/>
        <end position="32"/>
    </location>
</feature>
<keyword evidence="4" id="KW-0238">DNA-binding</keyword>
<dbReference type="SUPFAM" id="SSF88946">
    <property type="entry name" value="Sigma2 domain of RNA polymerase sigma factors"/>
    <property type="match status" value="1"/>
</dbReference>
<evidence type="ECO:0000313" key="10">
    <source>
        <dbReference type="Proteomes" id="UP001156389"/>
    </source>
</evidence>
<gene>
    <name evidence="9" type="ORF">LHJ74_31275</name>
</gene>
<name>A0ABT2K2E9_9ACTN</name>
<evidence type="ECO:0000259" key="7">
    <source>
        <dbReference type="Pfam" id="PF04542"/>
    </source>
</evidence>
<evidence type="ECO:0000313" key="9">
    <source>
        <dbReference type="EMBL" id="MCT2594337.1"/>
    </source>
</evidence>
<dbReference type="Pfam" id="PF04542">
    <property type="entry name" value="Sigma70_r2"/>
    <property type="match status" value="1"/>
</dbReference>
<dbReference type="CDD" id="cd06171">
    <property type="entry name" value="Sigma70_r4"/>
    <property type="match status" value="1"/>
</dbReference>
<organism evidence="9 10">
    <name type="scientific">Streptomyces gossypii</name>
    <dbReference type="NCBI Taxonomy" id="2883101"/>
    <lineage>
        <taxon>Bacteria</taxon>
        <taxon>Bacillati</taxon>
        <taxon>Actinomycetota</taxon>
        <taxon>Actinomycetes</taxon>
        <taxon>Kitasatosporales</taxon>
        <taxon>Streptomycetaceae</taxon>
        <taxon>Streptomyces</taxon>
    </lineage>
</organism>
<dbReference type="Pfam" id="PF04545">
    <property type="entry name" value="Sigma70_r4"/>
    <property type="match status" value="1"/>
</dbReference>
<evidence type="ECO:0000256" key="3">
    <source>
        <dbReference type="ARBA" id="ARBA00023082"/>
    </source>
</evidence>
<proteinExistence type="inferred from homology"/>
<evidence type="ECO:0000256" key="4">
    <source>
        <dbReference type="ARBA" id="ARBA00023125"/>
    </source>
</evidence>
<evidence type="ECO:0000256" key="6">
    <source>
        <dbReference type="SAM" id="MobiDB-lite"/>
    </source>
</evidence>
<dbReference type="PANTHER" id="PTHR43133">
    <property type="entry name" value="RNA POLYMERASE ECF-TYPE SIGMA FACTO"/>
    <property type="match status" value="1"/>
</dbReference>
<evidence type="ECO:0000259" key="8">
    <source>
        <dbReference type="Pfam" id="PF04545"/>
    </source>
</evidence>
<comment type="similarity">
    <text evidence="1">Belongs to the sigma-70 factor family. ECF subfamily.</text>
</comment>
<dbReference type="Gene3D" id="1.10.10.10">
    <property type="entry name" value="Winged helix-like DNA-binding domain superfamily/Winged helix DNA-binding domain"/>
    <property type="match status" value="1"/>
</dbReference>
<dbReference type="InterPro" id="IPR013324">
    <property type="entry name" value="RNA_pol_sigma_r3/r4-like"/>
</dbReference>
<sequence>MRIPLDDSRPTGEDACGDDTRQASGVSRQADAVTPRLWRKRRVVPSAERTEPSLETELGVREAYREYGGELLGYAYNALNDRHLAEEVIQETFTRAWRAAPSFDRRRSSVRTWLFAIARNAVVDAHRRRAVRPPVAGAQQFEENDRDTPPDPFDQLLTRIELDEALARLTPEHRQVIVEVYVLRRSCAEVAAEIGIPASTARSRLFHGVRALRGILEENGWLAP</sequence>
<dbReference type="InterPro" id="IPR014284">
    <property type="entry name" value="RNA_pol_sigma-70_dom"/>
</dbReference>
<reference evidence="9 10" key="1">
    <citation type="submission" date="2021-10" db="EMBL/GenBank/DDBJ databases">
        <title>Streptomyces gossypii sp. nov., isolated from soil collected from cotton field.</title>
        <authorList>
            <person name="Ge X."/>
            <person name="Chen X."/>
            <person name="Liu W."/>
        </authorList>
    </citation>
    <scope>NUCLEOTIDE SEQUENCE [LARGE SCALE GENOMIC DNA]</scope>
    <source>
        <strain evidence="9 10">N2-109</strain>
    </source>
</reference>
<dbReference type="SUPFAM" id="SSF88659">
    <property type="entry name" value="Sigma3 and sigma4 domains of RNA polymerase sigma factors"/>
    <property type="match status" value="1"/>
</dbReference>
<dbReference type="RefSeq" id="WP_260221674.1">
    <property type="nucleotide sequence ID" value="NZ_JAJAGO010000020.1"/>
</dbReference>
<dbReference type="PANTHER" id="PTHR43133:SF52">
    <property type="entry name" value="ECF RNA POLYMERASE SIGMA FACTOR SIGL"/>
    <property type="match status" value="1"/>
</dbReference>
<protein>
    <submittedName>
        <fullName evidence="9">Sigma-70 family RNA polymerase sigma factor</fullName>
    </submittedName>
</protein>
<keyword evidence="10" id="KW-1185">Reference proteome</keyword>
<evidence type="ECO:0000256" key="2">
    <source>
        <dbReference type="ARBA" id="ARBA00023015"/>
    </source>
</evidence>
<evidence type="ECO:0000256" key="1">
    <source>
        <dbReference type="ARBA" id="ARBA00010641"/>
    </source>
</evidence>
<evidence type="ECO:0000256" key="5">
    <source>
        <dbReference type="ARBA" id="ARBA00023163"/>
    </source>
</evidence>
<dbReference type="InterPro" id="IPR036388">
    <property type="entry name" value="WH-like_DNA-bd_sf"/>
</dbReference>
<keyword evidence="3" id="KW-0731">Sigma factor</keyword>
<comment type="caution">
    <text evidence="9">The sequence shown here is derived from an EMBL/GenBank/DDBJ whole genome shotgun (WGS) entry which is preliminary data.</text>
</comment>
<dbReference type="InterPro" id="IPR007630">
    <property type="entry name" value="RNA_pol_sigma70_r4"/>
</dbReference>
<accession>A0ABT2K2E9</accession>
<keyword evidence="5" id="KW-0804">Transcription</keyword>
<dbReference type="Gene3D" id="1.10.1740.10">
    <property type="match status" value="1"/>
</dbReference>
<dbReference type="NCBIfam" id="TIGR02937">
    <property type="entry name" value="sigma70-ECF"/>
    <property type="match status" value="1"/>
</dbReference>
<dbReference type="InterPro" id="IPR013325">
    <property type="entry name" value="RNA_pol_sigma_r2"/>
</dbReference>
<dbReference type="InterPro" id="IPR007627">
    <property type="entry name" value="RNA_pol_sigma70_r2"/>
</dbReference>